<dbReference type="EMBL" id="CP119321">
    <property type="protein sequence ID" value="WEK13113.1"/>
    <property type="molecule type" value="Genomic_DNA"/>
</dbReference>
<gene>
    <name evidence="1" type="ORF">P0Y48_11650</name>
</gene>
<evidence type="ECO:0000313" key="2">
    <source>
        <dbReference type="Proteomes" id="UP001213972"/>
    </source>
</evidence>
<dbReference type="Proteomes" id="UP001213972">
    <property type="component" value="Chromosome"/>
</dbReference>
<evidence type="ECO:0000313" key="1">
    <source>
        <dbReference type="EMBL" id="WEK13113.1"/>
    </source>
</evidence>
<proteinExistence type="predicted"/>
<name>A0AAJ6B2F1_9MICO</name>
<reference evidence="1" key="1">
    <citation type="submission" date="2023-03" db="EMBL/GenBank/DDBJ databases">
        <title>Andean soil-derived lignocellulolytic bacterial consortium as a source of novel taxa and putative plastic-active enzymes.</title>
        <authorList>
            <person name="Diaz-Garcia L."/>
            <person name="Chuvochina M."/>
            <person name="Feuerriegel G."/>
            <person name="Bunk B."/>
            <person name="Sproer C."/>
            <person name="Streit W.R."/>
            <person name="Rodriguez L.M."/>
            <person name="Overmann J."/>
            <person name="Jimenez D.J."/>
        </authorList>
    </citation>
    <scope>NUCLEOTIDE SEQUENCE</scope>
    <source>
        <strain evidence="1">MAG 4610</strain>
    </source>
</reference>
<accession>A0AAJ6B2F1</accession>
<dbReference type="AlphaFoldDB" id="A0AAJ6B2F1"/>
<sequence length="78" mass="8151">MADESALAEARELLVRAHGALATLHARAPAVAAAVSWRSPSAAEFADAFAEWVALLARIDEEVTRWDAVLAARAGAAP</sequence>
<organism evidence="1 2">
    <name type="scientific">Candidatus Microbacterium phytovorans</name>
    <dbReference type="NCBI Taxonomy" id="3121374"/>
    <lineage>
        <taxon>Bacteria</taxon>
        <taxon>Bacillati</taxon>
        <taxon>Actinomycetota</taxon>
        <taxon>Actinomycetes</taxon>
        <taxon>Micrococcales</taxon>
        <taxon>Microbacteriaceae</taxon>
        <taxon>Microbacterium</taxon>
    </lineage>
</organism>
<protein>
    <submittedName>
        <fullName evidence="1">Uncharacterized protein</fullName>
    </submittedName>
</protein>